<comment type="caution">
    <text evidence="6">The sequence shown here is derived from an EMBL/GenBank/DDBJ whole genome shotgun (WGS) entry which is preliminary data.</text>
</comment>
<keyword evidence="3" id="KW-0804">Transcription</keyword>
<dbReference type="InterPro" id="IPR046335">
    <property type="entry name" value="LacI/GalR-like_sensor"/>
</dbReference>
<dbReference type="SUPFAM" id="SSF53822">
    <property type="entry name" value="Periplasmic binding protein-like I"/>
    <property type="match status" value="1"/>
</dbReference>
<protein>
    <submittedName>
        <fullName evidence="6">Substrate-binding domain-containing protein</fullName>
    </submittedName>
</protein>
<dbReference type="PROSITE" id="PS50932">
    <property type="entry name" value="HTH_LACI_2"/>
    <property type="match status" value="1"/>
</dbReference>
<gene>
    <name evidence="6" type="ORF">RM574_06265</name>
</gene>
<dbReference type="Pfam" id="PF00356">
    <property type="entry name" value="LacI"/>
    <property type="match status" value="1"/>
</dbReference>
<evidence type="ECO:0000313" key="6">
    <source>
        <dbReference type="EMBL" id="MDT0415092.1"/>
    </source>
</evidence>
<keyword evidence="2" id="KW-0238">DNA-binding</keyword>
<dbReference type="InterPro" id="IPR000843">
    <property type="entry name" value="HTH_LacI"/>
</dbReference>
<accession>A0ABD5E1D0</accession>
<dbReference type="SMART" id="SM00354">
    <property type="entry name" value="HTH_LACI"/>
    <property type="match status" value="1"/>
</dbReference>
<dbReference type="Pfam" id="PF13377">
    <property type="entry name" value="Peripla_BP_3"/>
    <property type="match status" value="1"/>
</dbReference>
<dbReference type="InterPro" id="IPR028082">
    <property type="entry name" value="Peripla_BP_I"/>
</dbReference>
<dbReference type="CDD" id="cd01392">
    <property type="entry name" value="HTH_LacI"/>
    <property type="match status" value="1"/>
</dbReference>
<dbReference type="RefSeq" id="WP_007818907.1">
    <property type="nucleotide sequence ID" value="NZ_JAVRER010000007.1"/>
</dbReference>
<dbReference type="Gene3D" id="1.10.260.40">
    <property type="entry name" value="lambda repressor-like DNA-binding domains"/>
    <property type="match status" value="1"/>
</dbReference>
<dbReference type="GO" id="GO:0003677">
    <property type="term" value="F:DNA binding"/>
    <property type="evidence" value="ECO:0007669"/>
    <property type="project" value="UniProtKB-KW"/>
</dbReference>
<evidence type="ECO:0000259" key="5">
    <source>
        <dbReference type="PROSITE" id="PS50932"/>
    </source>
</evidence>
<sequence>MTTRPGNKVTIGAIAAEAGVSSATVSKVLNGRADVSAATREKVQQIMARRHYQRRGGRRRGGIVDLVLNELDSLWSIEIIRGAEETLRGAGVSMVLSAVHGDSEGTTAWLDQLAARRSDGAILVVSDLTPRQRARLTALGVPFVLVDPVGNVEAGVPTIGATNWAGAVAATEHLIALGHRDIVHLAGPRHLLCSRARADGFRAAMEAAEIPVREDAVTHGAFDDASGQAQAEALVIAAERGERALPSALFAASDLQALGACAALRARGLRVPEDVSVVGFDDLPVSRWCHPALTTVRQPLQDMAAMAARTLLRLVDGEQVDLPRVELATRLVERESTAPYEAAERAGANATDGRRPGGDGVEGA</sequence>
<dbReference type="InterPro" id="IPR010982">
    <property type="entry name" value="Lambda_DNA-bd_dom_sf"/>
</dbReference>
<dbReference type="PANTHER" id="PTHR30146:SF153">
    <property type="entry name" value="LACTOSE OPERON REPRESSOR"/>
    <property type="match status" value="1"/>
</dbReference>
<evidence type="ECO:0000256" key="4">
    <source>
        <dbReference type="SAM" id="MobiDB-lite"/>
    </source>
</evidence>
<feature type="domain" description="HTH lacI-type" evidence="5">
    <location>
        <begin position="9"/>
        <end position="61"/>
    </location>
</feature>
<evidence type="ECO:0000256" key="2">
    <source>
        <dbReference type="ARBA" id="ARBA00023125"/>
    </source>
</evidence>
<evidence type="ECO:0000256" key="3">
    <source>
        <dbReference type="ARBA" id="ARBA00023163"/>
    </source>
</evidence>
<evidence type="ECO:0000256" key="1">
    <source>
        <dbReference type="ARBA" id="ARBA00023015"/>
    </source>
</evidence>
<evidence type="ECO:0000313" key="7">
    <source>
        <dbReference type="Proteomes" id="UP001183607"/>
    </source>
</evidence>
<feature type="region of interest" description="Disordered" evidence="4">
    <location>
        <begin position="336"/>
        <end position="364"/>
    </location>
</feature>
<keyword evidence="1" id="KW-0805">Transcription regulation</keyword>
<reference evidence="7" key="1">
    <citation type="submission" date="2023-07" db="EMBL/GenBank/DDBJ databases">
        <title>30 novel species of actinomycetes from the DSMZ collection.</title>
        <authorList>
            <person name="Nouioui I."/>
        </authorList>
    </citation>
    <scope>NUCLEOTIDE SEQUENCE [LARGE SCALE GENOMIC DNA]</scope>
    <source>
        <strain evidence="7">DSM 41982</strain>
    </source>
</reference>
<name>A0ABD5E1D0_9ACTN</name>
<dbReference type="PANTHER" id="PTHR30146">
    <property type="entry name" value="LACI-RELATED TRANSCRIPTIONAL REPRESSOR"/>
    <property type="match status" value="1"/>
</dbReference>
<dbReference type="EMBL" id="JAVRER010000007">
    <property type="protein sequence ID" value="MDT0415092.1"/>
    <property type="molecule type" value="Genomic_DNA"/>
</dbReference>
<organism evidence="6 7">
    <name type="scientific">Streptomyces evansiae</name>
    <dbReference type="NCBI Taxonomy" id="3075535"/>
    <lineage>
        <taxon>Bacteria</taxon>
        <taxon>Bacillati</taxon>
        <taxon>Actinomycetota</taxon>
        <taxon>Actinomycetes</taxon>
        <taxon>Kitasatosporales</taxon>
        <taxon>Streptomycetaceae</taxon>
        <taxon>Streptomyces</taxon>
    </lineage>
</organism>
<dbReference type="GO" id="GO:0006355">
    <property type="term" value="P:regulation of DNA-templated transcription"/>
    <property type="evidence" value="ECO:0007669"/>
    <property type="project" value="UniProtKB-ARBA"/>
</dbReference>
<dbReference type="Gene3D" id="3.40.50.2300">
    <property type="match status" value="2"/>
</dbReference>
<dbReference type="Proteomes" id="UP001183607">
    <property type="component" value="Unassembled WGS sequence"/>
</dbReference>
<dbReference type="SUPFAM" id="SSF47413">
    <property type="entry name" value="lambda repressor-like DNA-binding domains"/>
    <property type="match status" value="1"/>
</dbReference>
<dbReference type="AlphaFoldDB" id="A0ABD5E1D0"/>
<proteinExistence type="predicted"/>